<comment type="similarity">
    <text evidence="7">Belongs to the protein kinase superfamily.</text>
</comment>
<organism evidence="9 10">
    <name type="scientific">Phytophthora ramorum</name>
    <name type="common">Sudden oak death agent</name>
    <dbReference type="NCBI Taxonomy" id="164328"/>
    <lineage>
        <taxon>Eukaryota</taxon>
        <taxon>Sar</taxon>
        <taxon>Stramenopiles</taxon>
        <taxon>Oomycota</taxon>
        <taxon>Peronosporomycetes</taxon>
        <taxon>Peronosporales</taxon>
        <taxon>Peronosporaceae</taxon>
        <taxon>Phytophthora</taxon>
    </lineage>
</organism>
<dbReference type="GO" id="GO:0004674">
    <property type="term" value="F:protein serine/threonine kinase activity"/>
    <property type="evidence" value="ECO:0000318"/>
    <property type="project" value="GO_Central"/>
</dbReference>
<dbReference type="PROSITE" id="PS00108">
    <property type="entry name" value="PROTEIN_KINASE_ST"/>
    <property type="match status" value="1"/>
</dbReference>
<feature type="domain" description="Protein kinase" evidence="8">
    <location>
        <begin position="72"/>
        <end position="333"/>
    </location>
</feature>
<keyword evidence="2" id="KW-0808">Transferase</keyword>
<keyword evidence="1 7" id="KW-0723">Serine/threonine-protein kinase</keyword>
<dbReference type="AlphaFoldDB" id="H3H001"/>
<dbReference type="Proteomes" id="UP000005238">
    <property type="component" value="Unassembled WGS sequence"/>
</dbReference>
<evidence type="ECO:0000256" key="4">
    <source>
        <dbReference type="ARBA" id="ARBA00022777"/>
    </source>
</evidence>
<dbReference type="STRING" id="164328.H3H001"/>
<keyword evidence="10" id="KW-1185">Reference proteome</keyword>
<name>H3H001_PHYRM</name>
<evidence type="ECO:0000256" key="3">
    <source>
        <dbReference type="ARBA" id="ARBA00022741"/>
    </source>
</evidence>
<dbReference type="InterPro" id="IPR050494">
    <property type="entry name" value="Ser_Thr_dual-spec_kinase"/>
</dbReference>
<dbReference type="InterPro" id="IPR008271">
    <property type="entry name" value="Ser/Thr_kinase_AS"/>
</dbReference>
<reference evidence="9" key="2">
    <citation type="submission" date="2015-06" db="UniProtKB">
        <authorList>
            <consortium name="EnsemblProtists"/>
        </authorList>
    </citation>
    <scope>IDENTIFICATION</scope>
    <source>
        <strain evidence="9">Pr102</strain>
    </source>
</reference>
<dbReference type="HOGENOM" id="CLU_000288_5_15_1"/>
<dbReference type="GO" id="GO:0005524">
    <property type="term" value="F:ATP binding"/>
    <property type="evidence" value="ECO:0007669"/>
    <property type="project" value="UniProtKB-UniRule"/>
</dbReference>
<proteinExistence type="inferred from homology"/>
<evidence type="ECO:0000256" key="5">
    <source>
        <dbReference type="ARBA" id="ARBA00022840"/>
    </source>
</evidence>
<feature type="binding site" evidence="6">
    <location>
        <position position="101"/>
    </location>
    <ligand>
        <name>ATP</name>
        <dbReference type="ChEBI" id="CHEBI:30616"/>
    </ligand>
</feature>
<dbReference type="PROSITE" id="PS50011">
    <property type="entry name" value="PROTEIN_KINASE_DOM"/>
    <property type="match status" value="1"/>
</dbReference>
<dbReference type="SMART" id="SM00220">
    <property type="entry name" value="S_TKc"/>
    <property type="match status" value="1"/>
</dbReference>
<keyword evidence="5 6" id="KW-0067">ATP-binding</keyword>
<dbReference type="InParanoid" id="H3H001"/>
<dbReference type="PANTHER" id="PTHR24058">
    <property type="entry name" value="DUAL SPECIFICITY PROTEIN KINASE"/>
    <property type="match status" value="1"/>
</dbReference>
<dbReference type="PROSITE" id="PS00107">
    <property type="entry name" value="PROTEIN_KINASE_ATP"/>
    <property type="match status" value="1"/>
</dbReference>
<dbReference type="EnsemblProtists" id="Phyra83441">
    <property type="protein sequence ID" value="Phyra83441"/>
    <property type="gene ID" value="Phyra83441"/>
</dbReference>
<protein>
    <recommendedName>
        <fullName evidence="8">Protein kinase domain-containing protein</fullName>
    </recommendedName>
</protein>
<keyword evidence="3 6" id="KW-0547">Nucleotide-binding</keyword>
<dbReference type="PANTHER" id="PTHR24058:SF28">
    <property type="entry name" value="SERINE_THREONINE-PROTEIN KINASE MINIBRAIN"/>
    <property type="match status" value="1"/>
</dbReference>
<dbReference type="VEuPathDB" id="FungiDB:KRP22_9471"/>
<accession>H3H001</accession>
<evidence type="ECO:0000256" key="2">
    <source>
        <dbReference type="ARBA" id="ARBA00022679"/>
    </source>
</evidence>
<dbReference type="InterPro" id="IPR011009">
    <property type="entry name" value="Kinase-like_dom_sf"/>
</dbReference>
<evidence type="ECO:0000259" key="8">
    <source>
        <dbReference type="PROSITE" id="PS50011"/>
    </source>
</evidence>
<dbReference type="InterPro" id="IPR000719">
    <property type="entry name" value="Prot_kinase_dom"/>
</dbReference>
<evidence type="ECO:0000256" key="1">
    <source>
        <dbReference type="ARBA" id="ARBA00022527"/>
    </source>
</evidence>
<dbReference type="SUPFAM" id="SSF56112">
    <property type="entry name" value="Protein kinase-like (PK-like)"/>
    <property type="match status" value="1"/>
</dbReference>
<dbReference type="InterPro" id="IPR017441">
    <property type="entry name" value="Protein_kinase_ATP_BS"/>
</dbReference>
<sequence>MEITAMEIARRPLKDTPRHQLTRGLMRTLNVINVNYYRKHNPKPTLAKKKKKVPANYVFSEAGEEVFGDRYLVRGRKLGAGSFGQVVEAQDLQTNQVVAIKIVQKMQQYTDQAQTEINILQKLHVPQHDAINHIVRLTDAFMHNGHQCLVFERLGPNLFDVLRGTNFNGISLKLLRKFTRQILKALEYMRHPNVNVIHCDLKPENILLVSHGHSSLKLIDFGSSCLSRNQIHRYTQSRFYRAPEVLLGMRYTAAIDMWSLGCILVEMHTGKPLFCGYDSADQLHRIINVLGMPPRELLARANSKYRQDYFDEIVMTEGNNKWLDYRLKVHKVVPPKGVDVVSALFALSGLIPVGKVDK</sequence>
<evidence type="ECO:0000313" key="10">
    <source>
        <dbReference type="Proteomes" id="UP000005238"/>
    </source>
</evidence>
<dbReference type="eggNOG" id="KOG0667">
    <property type="taxonomic scope" value="Eukaryota"/>
</dbReference>
<dbReference type="Gene3D" id="1.10.510.10">
    <property type="entry name" value="Transferase(Phosphotransferase) domain 1"/>
    <property type="match status" value="1"/>
</dbReference>
<keyword evidence="4" id="KW-0418">Kinase</keyword>
<dbReference type="EMBL" id="DS566085">
    <property type="status" value="NOT_ANNOTATED_CDS"/>
    <property type="molecule type" value="Genomic_DNA"/>
</dbReference>
<dbReference type="OMA" id="EKTHEPW"/>
<evidence type="ECO:0000256" key="7">
    <source>
        <dbReference type="RuleBase" id="RU000304"/>
    </source>
</evidence>
<evidence type="ECO:0000313" key="9">
    <source>
        <dbReference type="EnsemblProtists" id="Phyra83441"/>
    </source>
</evidence>
<reference evidence="10" key="1">
    <citation type="journal article" date="2006" name="Science">
        <title>Phytophthora genome sequences uncover evolutionary origins and mechanisms of pathogenesis.</title>
        <authorList>
            <person name="Tyler B.M."/>
            <person name="Tripathy S."/>
            <person name="Zhang X."/>
            <person name="Dehal P."/>
            <person name="Jiang R.H."/>
            <person name="Aerts A."/>
            <person name="Arredondo F.D."/>
            <person name="Baxter L."/>
            <person name="Bensasson D."/>
            <person name="Beynon J.L."/>
            <person name="Chapman J."/>
            <person name="Damasceno C.M."/>
            <person name="Dorrance A.E."/>
            <person name="Dou D."/>
            <person name="Dickerman A.W."/>
            <person name="Dubchak I.L."/>
            <person name="Garbelotto M."/>
            <person name="Gijzen M."/>
            <person name="Gordon S.G."/>
            <person name="Govers F."/>
            <person name="Grunwald N.J."/>
            <person name="Huang W."/>
            <person name="Ivors K.L."/>
            <person name="Jones R.W."/>
            <person name="Kamoun S."/>
            <person name="Krampis K."/>
            <person name="Lamour K.H."/>
            <person name="Lee M.K."/>
            <person name="McDonald W.H."/>
            <person name="Medina M."/>
            <person name="Meijer H.J."/>
            <person name="Nordberg E.K."/>
            <person name="Maclean D.J."/>
            <person name="Ospina-Giraldo M.D."/>
            <person name="Morris P.F."/>
            <person name="Phuntumart V."/>
            <person name="Putnam N.H."/>
            <person name="Rash S."/>
            <person name="Rose J.K."/>
            <person name="Sakihama Y."/>
            <person name="Salamov A.A."/>
            <person name="Savidor A."/>
            <person name="Scheuring C.F."/>
            <person name="Smith B.M."/>
            <person name="Sobral B.W."/>
            <person name="Terry A."/>
            <person name="Torto-Alalibo T.A."/>
            <person name="Win J."/>
            <person name="Xu Z."/>
            <person name="Zhang H."/>
            <person name="Grigoriev I.V."/>
            <person name="Rokhsar D.S."/>
            <person name="Boore J.L."/>
        </authorList>
    </citation>
    <scope>NUCLEOTIDE SEQUENCE [LARGE SCALE GENOMIC DNA]</scope>
    <source>
        <strain evidence="10">Pr102</strain>
    </source>
</reference>
<dbReference type="VEuPathDB" id="FungiDB:KRP23_8906"/>
<dbReference type="Pfam" id="PF00069">
    <property type="entry name" value="Pkinase"/>
    <property type="match status" value="1"/>
</dbReference>
<evidence type="ECO:0000256" key="6">
    <source>
        <dbReference type="PROSITE-ProRule" id="PRU10141"/>
    </source>
</evidence>